<keyword evidence="1" id="KW-0812">Transmembrane</keyword>
<keyword evidence="1" id="KW-0472">Membrane</keyword>
<comment type="caution">
    <text evidence="2">The sequence shown here is derived from an EMBL/GenBank/DDBJ whole genome shotgun (WGS) entry which is preliminary data.</text>
</comment>
<name>A0A2T0WKD8_9BACT</name>
<evidence type="ECO:0000256" key="1">
    <source>
        <dbReference type="SAM" id="Phobius"/>
    </source>
</evidence>
<feature type="transmembrane region" description="Helical" evidence="1">
    <location>
        <begin position="6"/>
        <end position="28"/>
    </location>
</feature>
<evidence type="ECO:0000313" key="3">
    <source>
        <dbReference type="Proteomes" id="UP000238157"/>
    </source>
</evidence>
<organism evidence="2 3">
    <name type="scientific">Mongoliibacter ruber</name>
    <dbReference type="NCBI Taxonomy" id="1750599"/>
    <lineage>
        <taxon>Bacteria</taxon>
        <taxon>Pseudomonadati</taxon>
        <taxon>Bacteroidota</taxon>
        <taxon>Cytophagia</taxon>
        <taxon>Cytophagales</taxon>
        <taxon>Cyclobacteriaceae</taxon>
        <taxon>Mongoliibacter</taxon>
    </lineage>
</organism>
<dbReference type="EMBL" id="PVTR01000007">
    <property type="protein sequence ID" value="PRY87157.1"/>
    <property type="molecule type" value="Genomic_DNA"/>
</dbReference>
<proteinExistence type="predicted"/>
<dbReference type="RefSeq" id="WP_106134172.1">
    <property type="nucleotide sequence ID" value="NZ_PVTR01000007.1"/>
</dbReference>
<accession>A0A2T0WKD8</accession>
<keyword evidence="3" id="KW-1185">Reference proteome</keyword>
<dbReference type="AlphaFoldDB" id="A0A2T0WKD8"/>
<dbReference type="Proteomes" id="UP000238157">
    <property type="component" value="Unassembled WGS sequence"/>
</dbReference>
<dbReference type="OrthoDB" id="828155at2"/>
<keyword evidence="1" id="KW-1133">Transmembrane helix</keyword>
<gene>
    <name evidence="2" type="ORF">CLW00_107227</name>
</gene>
<feature type="transmembrane region" description="Helical" evidence="1">
    <location>
        <begin position="49"/>
        <end position="69"/>
    </location>
</feature>
<sequence>MEILTSLLILLTTYFLAVLGLIQGFIPGASKEITNALGQEKEVISAKRVIFISFVLALFVTSVMVYFFIFPNYSFA</sequence>
<evidence type="ECO:0000313" key="2">
    <source>
        <dbReference type="EMBL" id="PRY87157.1"/>
    </source>
</evidence>
<protein>
    <submittedName>
        <fullName evidence="2">Uncharacterized protein</fullName>
    </submittedName>
</protein>
<reference evidence="2 3" key="1">
    <citation type="submission" date="2018-03" db="EMBL/GenBank/DDBJ databases">
        <title>Genomic Encyclopedia of Archaeal and Bacterial Type Strains, Phase II (KMG-II): from individual species to whole genera.</title>
        <authorList>
            <person name="Goeker M."/>
        </authorList>
    </citation>
    <scope>NUCLEOTIDE SEQUENCE [LARGE SCALE GENOMIC DNA]</scope>
    <source>
        <strain evidence="2 3">DSM 27929</strain>
    </source>
</reference>